<protein>
    <submittedName>
        <fullName evidence="3">Rod-binding protein</fullName>
    </submittedName>
</protein>
<gene>
    <name evidence="3" type="ORF">COO09_16065</name>
</gene>
<keyword evidence="4" id="KW-1185">Reference proteome</keyword>
<organism evidence="3 4">
    <name type="scientific">Rhizorhabdus dicambivorans</name>
    <dbReference type="NCBI Taxonomy" id="1850238"/>
    <lineage>
        <taxon>Bacteria</taxon>
        <taxon>Pseudomonadati</taxon>
        <taxon>Pseudomonadota</taxon>
        <taxon>Alphaproteobacteria</taxon>
        <taxon>Sphingomonadales</taxon>
        <taxon>Sphingomonadaceae</taxon>
        <taxon>Rhizorhabdus</taxon>
    </lineage>
</organism>
<dbReference type="PRINTS" id="PR01002">
    <property type="entry name" value="FLGFLGJ"/>
</dbReference>
<sequence>MINGVSIKSGVLGDPKANELDQLKAAAKQFEAIFTRQMLKSMREAKLSDDDLFGSDATDQFREMQDSNLADQLSGKGAIGIADLLVKQFQARVARPAAPAGTAQGHAAPAKADGTTG</sequence>
<dbReference type="OrthoDB" id="8481704at2"/>
<name>A0A2A4FU30_9SPHN</name>
<evidence type="ECO:0000313" key="3">
    <source>
        <dbReference type="EMBL" id="PCE41192.1"/>
    </source>
</evidence>
<dbReference type="AlphaFoldDB" id="A0A2A4FU30"/>
<evidence type="ECO:0000259" key="2">
    <source>
        <dbReference type="Pfam" id="PF10135"/>
    </source>
</evidence>
<dbReference type="KEGG" id="rdi:CMV14_08640"/>
<comment type="caution">
    <text evidence="3">The sequence shown here is derived from an EMBL/GenBank/DDBJ whole genome shotgun (WGS) entry which is preliminary data.</text>
</comment>
<dbReference type="InterPro" id="IPR019301">
    <property type="entry name" value="Flagellar_prot_FlgJ_N"/>
</dbReference>
<feature type="region of interest" description="Disordered" evidence="1">
    <location>
        <begin position="95"/>
        <end position="117"/>
    </location>
</feature>
<reference evidence="3 4" key="1">
    <citation type="submission" date="2017-09" db="EMBL/GenBank/DDBJ databases">
        <title>The Catabolism of 3,6-Dichlorosalicylic acid is Initiated by the Cytochrome P450 Monooxygenase DsmABC in Rhizorhabdus dicambivorans Ndbn-20.</title>
        <authorList>
            <person name="Na L."/>
        </authorList>
    </citation>
    <scope>NUCLEOTIDE SEQUENCE [LARGE SCALE GENOMIC DNA]</scope>
    <source>
        <strain evidence="3 4">Ndbn-20m</strain>
    </source>
</reference>
<dbReference type="RefSeq" id="WP_066969172.1">
    <property type="nucleotide sequence ID" value="NZ_CP023449.1"/>
</dbReference>
<dbReference type="Pfam" id="PF10135">
    <property type="entry name" value="Rod-binding"/>
    <property type="match status" value="1"/>
</dbReference>
<evidence type="ECO:0000313" key="4">
    <source>
        <dbReference type="Proteomes" id="UP000218934"/>
    </source>
</evidence>
<accession>A0A2A4FU30</accession>
<feature type="domain" description="Flagellar protein FlgJ N-terminal" evidence="2">
    <location>
        <begin position="40"/>
        <end position="88"/>
    </location>
</feature>
<evidence type="ECO:0000256" key="1">
    <source>
        <dbReference type="SAM" id="MobiDB-lite"/>
    </source>
</evidence>
<feature type="compositionally biased region" description="Low complexity" evidence="1">
    <location>
        <begin position="96"/>
        <end position="117"/>
    </location>
</feature>
<proteinExistence type="predicted"/>
<dbReference type="Proteomes" id="UP000218934">
    <property type="component" value="Unassembled WGS sequence"/>
</dbReference>
<dbReference type="EMBL" id="NWUF01000017">
    <property type="protein sequence ID" value="PCE41192.1"/>
    <property type="molecule type" value="Genomic_DNA"/>
</dbReference>